<sequence>DKGRKAPRGNYIGYTPLNTSRETILQECTNAEFAEAGICPPREIKENPRTYTTKFCRFHRSARHDTEDCTQLKDAIEDLIRIGKLSRVEAIKGKETEDSEGDRDPGKRPFVATITGGPTIPAISPVVKKNDNRDDQAKSQNTASKTGGPSNQKGDPEAQRRE</sequence>
<evidence type="ECO:0000256" key="1">
    <source>
        <dbReference type="SAM" id="MobiDB-lite"/>
    </source>
</evidence>
<evidence type="ECO:0000313" key="3">
    <source>
        <dbReference type="Proteomes" id="UP000265520"/>
    </source>
</evidence>
<evidence type="ECO:0008006" key="4">
    <source>
        <dbReference type="Google" id="ProtNLM"/>
    </source>
</evidence>
<evidence type="ECO:0000313" key="2">
    <source>
        <dbReference type="EMBL" id="MCI17485.1"/>
    </source>
</evidence>
<protein>
    <recommendedName>
        <fullName evidence="4">Gag-pol polyprotein</fullName>
    </recommendedName>
</protein>
<feature type="compositionally biased region" description="Polar residues" evidence="1">
    <location>
        <begin position="138"/>
        <end position="153"/>
    </location>
</feature>
<dbReference type="Proteomes" id="UP000265520">
    <property type="component" value="Unassembled WGS sequence"/>
</dbReference>
<feature type="non-terminal residue" evidence="2">
    <location>
        <position position="1"/>
    </location>
</feature>
<dbReference type="AlphaFoldDB" id="A0A392Q2L6"/>
<feature type="compositionally biased region" description="Basic and acidic residues" evidence="1">
    <location>
        <begin position="92"/>
        <end position="107"/>
    </location>
</feature>
<comment type="caution">
    <text evidence="2">The sequence shown here is derived from an EMBL/GenBank/DDBJ whole genome shotgun (WGS) entry which is preliminary data.</text>
</comment>
<keyword evidence="3" id="KW-1185">Reference proteome</keyword>
<dbReference type="EMBL" id="LXQA010105658">
    <property type="protein sequence ID" value="MCI17485.1"/>
    <property type="molecule type" value="Genomic_DNA"/>
</dbReference>
<name>A0A392Q2L6_9FABA</name>
<reference evidence="2 3" key="1">
    <citation type="journal article" date="2018" name="Front. Plant Sci.">
        <title>Red Clover (Trifolium pratense) and Zigzag Clover (T. medium) - A Picture of Genomic Similarities and Differences.</title>
        <authorList>
            <person name="Dluhosova J."/>
            <person name="Istvanek J."/>
            <person name="Nedelnik J."/>
            <person name="Repkova J."/>
        </authorList>
    </citation>
    <scope>NUCLEOTIDE SEQUENCE [LARGE SCALE GENOMIC DNA]</scope>
    <source>
        <strain evidence="3">cv. 10/8</strain>
        <tissue evidence="2">Leaf</tissue>
    </source>
</reference>
<feature type="compositionally biased region" description="Basic and acidic residues" evidence="1">
    <location>
        <begin position="128"/>
        <end position="137"/>
    </location>
</feature>
<feature type="region of interest" description="Disordered" evidence="1">
    <location>
        <begin position="92"/>
        <end position="162"/>
    </location>
</feature>
<accession>A0A392Q2L6</accession>
<organism evidence="2 3">
    <name type="scientific">Trifolium medium</name>
    <dbReference type="NCBI Taxonomy" id="97028"/>
    <lineage>
        <taxon>Eukaryota</taxon>
        <taxon>Viridiplantae</taxon>
        <taxon>Streptophyta</taxon>
        <taxon>Embryophyta</taxon>
        <taxon>Tracheophyta</taxon>
        <taxon>Spermatophyta</taxon>
        <taxon>Magnoliopsida</taxon>
        <taxon>eudicotyledons</taxon>
        <taxon>Gunneridae</taxon>
        <taxon>Pentapetalae</taxon>
        <taxon>rosids</taxon>
        <taxon>fabids</taxon>
        <taxon>Fabales</taxon>
        <taxon>Fabaceae</taxon>
        <taxon>Papilionoideae</taxon>
        <taxon>50 kb inversion clade</taxon>
        <taxon>NPAAA clade</taxon>
        <taxon>Hologalegina</taxon>
        <taxon>IRL clade</taxon>
        <taxon>Trifolieae</taxon>
        <taxon>Trifolium</taxon>
    </lineage>
</organism>
<proteinExistence type="predicted"/>